<reference evidence="1 2" key="1">
    <citation type="submission" date="2023-10" db="EMBL/GenBank/DDBJ databases">
        <title>Niallia locisalis sp.nov. isolated from a salt pond sample.</title>
        <authorList>
            <person name="Li X.-J."/>
            <person name="Dong L."/>
        </authorList>
    </citation>
    <scope>NUCLEOTIDE SEQUENCE [LARGE SCALE GENOMIC DNA]</scope>
    <source>
        <strain evidence="1 2">DSM 29761</strain>
    </source>
</reference>
<dbReference type="EMBL" id="CP137640">
    <property type="protein sequence ID" value="WVX84149.1"/>
    <property type="molecule type" value="Genomic_DNA"/>
</dbReference>
<gene>
    <name evidence="1" type="ORF">R4Z09_14810</name>
</gene>
<protein>
    <submittedName>
        <fullName evidence="1">Uncharacterized protein</fullName>
    </submittedName>
</protein>
<dbReference type="Proteomes" id="UP001357223">
    <property type="component" value="Chromosome"/>
</dbReference>
<dbReference type="RefSeq" id="WP_338453021.1">
    <property type="nucleotide sequence ID" value="NZ_CP137640.1"/>
</dbReference>
<organism evidence="1 2">
    <name type="scientific">Niallia oryzisoli</name>
    <dbReference type="NCBI Taxonomy" id="1737571"/>
    <lineage>
        <taxon>Bacteria</taxon>
        <taxon>Bacillati</taxon>
        <taxon>Bacillota</taxon>
        <taxon>Bacilli</taxon>
        <taxon>Bacillales</taxon>
        <taxon>Bacillaceae</taxon>
        <taxon>Niallia</taxon>
    </lineage>
</organism>
<accession>A0ABZ2CK25</accession>
<name>A0ABZ2CK25_9BACI</name>
<sequence length="71" mass="8085">MMNIKNLVSRKAIYSTGAFLEVLYVADEALEHENVHSIVIESVNEYCSVMPHSFVMQLAVRVLSKQRVGCW</sequence>
<proteinExistence type="predicted"/>
<evidence type="ECO:0000313" key="1">
    <source>
        <dbReference type="EMBL" id="WVX84149.1"/>
    </source>
</evidence>
<keyword evidence="2" id="KW-1185">Reference proteome</keyword>
<evidence type="ECO:0000313" key="2">
    <source>
        <dbReference type="Proteomes" id="UP001357223"/>
    </source>
</evidence>